<comment type="caution">
    <text evidence="2">The sequence shown here is derived from an EMBL/GenBank/DDBJ whole genome shotgun (WGS) entry which is preliminary data.</text>
</comment>
<feature type="region of interest" description="Disordered" evidence="1">
    <location>
        <begin position="132"/>
        <end position="175"/>
    </location>
</feature>
<name>A0A0B4FMX1_METAF</name>
<feature type="compositionally biased region" description="Basic and acidic residues" evidence="1">
    <location>
        <begin position="152"/>
        <end position="163"/>
    </location>
</feature>
<evidence type="ECO:0000313" key="3">
    <source>
        <dbReference type="Proteomes" id="UP000031186"/>
    </source>
</evidence>
<evidence type="ECO:0000256" key="1">
    <source>
        <dbReference type="SAM" id="MobiDB-lite"/>
    </source>
</evidence>
<organism evidence="2 3">
    <name type="scientific">Metarhizium anisopliae (strain ARSEF 549)</name>
    <dbReference type="NCBI Taxonomy" id="3151832"/>
    <lineage>
        <taxon>Eukaryota</taxon>
        <taxon>Fungi</taxon>
        <taxon>Dikarya</taxon>
        <taxon>Ascomycota</taxon>
        <taxon>Pezizomycotina</taxon>
        <taxon>Sordariomycetes</taxon>
        <taxon>Hypocreomycetidae</taxon>
        <taxon>Hypocreales</taxon>
        <taxon>Clavicipitaceae</taxon>
        <taxon>Metarhizium</taxon>
    </lineage>
</organism>
<reference evidence="2 3" key="1">
    <citation type="journal article" date="2014" name="Proc. Natl. Acad. Sci. U.S.A.">
        <title>Trajectory and genomic determinants of fungal-pathogen speciation and host adaptation.</title>
        <authorList>
            <person name="Hu X."/>
            <person name="Xiao G."/>
            <person name="Zheng P."/>
            <person name="Shang Y."/>
            <person name="Su Y."/>
            <person name="Zhang X."/>
            <person name="Liu X."/>
            <person name="Zhan S."/>
            <person name="St Leger R.J."/>
            <person name="Wang C."/>
        </authorList>
    </citation>
    <scope>NUCLEOTIDE SEQUENCE [LARGE SCALE GENOMIC DNA]</scope>
    <source>
        <strain evidence="2 3">ARSEF 549</strain>
    </source>
</reference>
<evidence type="ECO:0000313" key="2">
    <source>
        <dbReference type="EMBL" id="KID67036.1"/>
    </source>
</evidence>
<feature type="non-terminal residue" evidence="2">
    <location>
        <position position="1"/>
    </location>
</feature>
<dbReference type="AlphaFoldDB" id="A0A0B4FMX1"/>
<sequence length="290" mass="32388">MFEDEDQPPPYSSIAPAGSVSYSSDITRSHVYVPQSSSLFSAQLSALRGQILEEQAARSSARDQQDIETLSLLVPHIEALFDSIASYSPPPTLVEATLVPDEAIGRGWVFSDNEQKQSGKATKLIRVERHLKADGDKKPQHHSAARTSEAGGPKEFDEWGRWSDDDEQRSISGPRDELWWSDEDMAKRLAKHLEPARATASVDRQTVRAQAERNKATKMAGRWSMFKKDEPAKTAAPTASPSSTPDRKPLDDVWMTVNAEEATFRKQSEMGIWESRTGWGLVVRVNLRRL</sequence>
<keyword evidence="3" id="KW-1185">Reference proteome</keyword>
<dbReference type="OrthoDB" id="3526284at2759"/>
<protein>
    <submittedName>
        <fullName evidence="2">NAD dependent epimerase/dehydratase family protein</fullName>
    </submittedName>
</protein>
<accession>A0A0B4FMX1</accession>
<dbReference type="EMBL" id="AZNF01000004">
    <property type="protein sequence ID" value="KID67036.1"/>
    <property type="molecule type" value="Genomic_DNA"/>
</dbReference>
<proteinExistence type="predicted"/>
<dbReference type="VEuPathDB" id="FungiDB:MAN_03794"/>
<dbReference type="Proteomes" id="UP000031186">
    <property type="component" value="Unassembled WGS sequence"/>
</dbReference>
<dbReference type="HOGENOM" id="CLU_057185_0_0_1"/>
<feature type="compositionally biased region" description="Low complexity" evidence="1">
    <location>
        <begin position="234"/>
        <end position="244"/>
    </location>
</feature>
<feature type="region of interest" description="Disordered" evidence="1">
    <location>
        <begin position="196"/>
        <end position="252"/>
    </location>
</feature>
<gene>
    <name evidence="2" type="ORF">MAN_03794</name>
</gene>